<comment type="caution">
    <text evidence="4">The sequence shown here is derived from an EMBL/GenBank/DDBJ whole genome shotgun (WGS) entry which is preliminary data.</text>
</comment>
<evidence type="ECO:0000256" key="2">
    <source>
        <dbReference type="ARBA" id="ARBA00022679"/>
    </source>
</evidence>
<dbReference type="PANTHER" id="PTHR46401:SF2">
    <property type="entry name" value="GLYCOSYLTRANSFERASE WBBK-RELATED"/>
    <property type="match status" value="1"/>
</dbReference>
<accession>A0A2T8FFH6</accession>
<dbReference type="Gene3D" id="3.40.50.2000">
    <property type="entry name" value="Glycogen Phosphorylase B"/>
    <property type="match status" value="2"/>
</dbReference>
<dbReference type="PANTHER" id="PTHR46401">
    <property type="entry name" value="GLYCOSYLTRANSFERASE WBBK-RELATED"/>
    <property type="match status" value="1"/>
</dbReference>
<protein>
    <recommendedName>
        <fullName evidence="3">Glycosyltransferase subfamily 4-like N-terminal domain-containing protein</fullName>
    </recommendedName>
</protein>
<evidence type="ECO:0000313" key="4">
    <source>
        <dbReference type="EMBL" id="PVG84468.1"/>
    </source>
</evidence>
<dbReference type="EMBL" id="QDGZ01000001">
    <property type="protein sequence ID" value="PVG84468.1"/>
    <property type="molecule type" value="Genomic_DNA"/>
</dbReference>
<dbReference type="Pfam" id="PF13692">
    <property type="entry name" value="Glyco_trans_1_4"/>
    <property type="match status" value="1"/>
</dbReference>
<sequence>MDLGGRAVRGRRPAAALRHALRAPMRVLVEALAAEFGGIRTYVDALVEAWPHACPEDEVHLLVREEHPGLPGPTLPGVTLHRVPVPGPAVVGRAWVQTREVSRLARTVDADVVLATLPATTLRHPGLPLAVVVHDLRHELRPGQFSRIRRWQRSAAYGRSYRLADGFCAVSQRTLDDLHTLHPATRGKPSVVAHHGSDHVDSWQAGDRPGGHAVAFAHQPNKNLDLVLDGWTALGADAPRLVVTGVGADRDAVATGITERGLSTVELAPYLPEPDFQALLASAGLVVFPSDFEGFGLPVVEAMRLGIPVVIGPEPATREAAGGHAFELAGFTPGALATAVRAALAVSPAQRQAARTHAATFTWRRTVSQTRSLLASLL</sequence>
<dbReference type="Pfam" id="PF13439">
    <property type="entry name" value="Glyco_transf_4"/>
    <property type="match status" value="1"/>
</dbReference>
<dbReference type="GO" id="GO:0009103">
    <property type="term" value="P:lipopolysaccharide biosynthetic process"/>
    <property type="evidence" value="ECO:0007669"/>
    <property type="project" value="TreeGrafter"/>
</dbReference>
<organism evidence="4 5">
    <name type="scientific">Nocardioides gansuensis</name>
    <dbReference type="NCBI Taxonomy" id="2138300"/>
    <lineage>
        <taxon>Bacteria</taxon>
        <taxon>Bacillati</taxon>
        <taxon>Actinomycetota</taxon>
        <taxon>Actinomycetes</taxon>
        <taxon>Propionibacteriales</taxon>
        <taxon>Nocardioidaceae</taxon>
        <taxon>Nocardioides</taxon>
    </lineage>
</organism>
<dbReference type="AlphaFoldDB" id="A0A2T8FFH6"/>
<reference evidence="4 5" key="1">
    <citation type="submission" date="2018-04" db="EMBL/GenBank/DDBJ databases">
        <title>Genome of Nocardioides gansuensis WSJ-1.</title>
        <authorList>
            <person name="Wu S."/>
            <person name="Wang G."/>
        </authorList>
    </citation>
    <scope>NUCLEOTIDE SEQUENCE [LARGE SCALE GENOMIC DNA]</scope>
    <source>
        <strain evidence="4 5">WSJ-1</strain>
    </source>
</reference>
<evidence type="ECO:0000259" key="3">
    <source>
        <dbReference type="Pfam" id="PF13439"/>
    </source>
</evidence>
<dbReference type="SUPFAM" id="SSF53756">
    <property type="entry name" value="UDP-Glycosyltransferase/glycogen phosphorylase"/>
    <property type="match status" value="1"/>
</dbReference>
<keyword evidence="1" id="KW-0328">Glycosyltransferase</keyword>
<name>A0A2T8FFH6_9ACTN</name>
<dbReference type="InterPro" id="IPR028098">
    <property type="entry name" value="Glyco_trans_4-like_N"/>
</dbReference>
<dbReference type="CDD" id="cd03809">
    <property type="entry name" value="GT4_MtfB-like"/>
    <property type="match status" value="1"/>
</dbReference>
<dbReference type="OrthoDB" id="9801609at2"/>
<feature type="domain" description="Glycosyltransferase subfamily 4-like N-terminal" evidence="3">
    <location>
        <begin position="36"/>
        <end position="192"/>
    </location>
</feature>
<dbReference type="GO" id="GO:0016757">
    <property type="term" value="F:glycosyltransferase activity"/>
    <property type="evidence" value="ECO:0007669"/>
    <property type="project" value="UniProtKB-KW"/>
</dbReference>
<evidence type="ECO:0000313" key="5">
    <source>
        <dbReference type="Proteomes" id="UP000246018"/>
    </source>
</evidence>
<keyword evidence="5" id="KW-1185">Reference proteome</keyword>
<evidence type="ECO:0000256" key="1">
    <source>
        <dbReference type="ARBA" id="ARBA00022676"/>
    </source>
</evidence>
<dbReference type="Proteomes" id="UP000246018">
    <property type="component" value="Unassembled WGS sequence"/>
</dbReference>
<keyword evidence="2" id="KW-0808">Transferase</keyword>
<gene>
    <name evidence="4" type="ORF">DDE18_02335</name>
</gene>
<proteinExistence type="predicted"/>